<name>A0A1R3H2P7_COCAP</name>
<evidence type="ECO:0000313" key="3">
    <source>
        <dbReference type="Proteomes" id="UP000188268"/>
    </source>
</evidence>
<comment type="caution">
    <text evidence="2">The sequence shown here is derived from an EMBL/GenBank/DDBJ whole genome shotgun (WGS) entry which is preliminary data.</text>
</comment>
<organism evidence="2 3">
    <name type="scientific">Corchorus capsularis</name>
    <name type="common">Jute</name>
    <dbReference type="NCBI Taxonomy" id="210143"/>
    <lineage>
        <taxon>Eukaryota</taxon>
        <taxon>Viridiplantae</taxon>
        <taxon>Streptophyta</taxon>
        <taxon>Embryophyta</taxon>
        <taxon>Tracheophyta</taxon>
        <taxon>Spermatophyta</taxon>
        <taxon>Magnoliopsida</taxon>
        <taxon>eudicotyledons</taxon>
        <taxon>Gunneridae</taxon>
        <taxon>Pentapetalae</taxon>
        <taxon>rosids</taxon>
        <taxon>malvids</taxon>
        <taxon>Malvales</taxon>
        <taxon>Malvaceae</taxon>
        <taxon>Grewioideae</taxon>
        <taxon>Apeibeae</taxon>
        <taxon>Corchorus</taxon>
    </lineage>
</organism>
<feature type="region of interest" description="Disordered" evidence="1">
    <location>
        <begin position="1"/>
        <end position="75"/>
    </location>
</feature>
<dbReference type="EMBL" id="AWWV01012748">
    <property type="protein sequence ID" value="OMO64622.1"/>
    <property type="molecule type" value="Genomic_DNA"/>
</dbReference>
<gene>
    <name evidence="2" type="ORF">CCACVL1_21631</name>
</gene>
<feature type="compositionally biased region" description="Polar residues" evidence="1">
    <location>
        <begin position="22"/>
        <end position="38"/>
    </location>
</feature>
<protein>
    <submittedName>
        <fullName evidence="2">Uncharacterized protein</fullName>
    </submittedName>
</protein>
<keyword evidence="3" id="KW-1185">Reference proteome</keyword>
<evidence type="ECO:0000256" key="1">
    <source>
        <dbReference type="SAM" id="MobiDB-lite"/>
    </source>
</evidence>
<reference evidence="2 3" key="1">
    <citation type="submission" date="2013-09" db="EMBL/GenBank/DDBJ databases">
        <title>Corchorus capsularis genome sequencing.</title>
        <authorList>
            <person name="Alam M."/>
            <person name="Haque M.S."/>
            <person name="Islam M.S."/>
            <person name="Emdad E.M."/>
            <person name="Islam M.M."/>
            <person name="Ahmed B."/>
            <person name="Halim A."/>
            <person name="Hossen Q.M.M."/>
            <person name="Hossain M.Z."/>
            <person name="Ahmed R."/>
            <person name="Khan M.M."/>
            <person name="Islam R."/>
            <person name="Rashid M.M."/>
            <person name="Khan S.A."/>
            <person name="Rahman M.S."/>
            <person name="Alam M."/>
        </authorList>
    </citation>
    <scope>NUCLEOTIDE SEQUENCE [LARGE SCALE GENOMIC DNA]</scope>
    <source>
        <strain evidence="3">cv. CVL-1</strain>
        <tissue evidence="2">Whole seedling</tissue>
    </source>
</reference>
<sequence length="75" mass="8139">MGGSIPMRKTSKNYASRDVDDSPNQLLTSPRSIRSNKSLLHGARGQCASQVAGSRRRELTKGNGNKAAKREPNQT</sequence>
<proteinExistence type="predicted"/>
<dbReference type="Gramene" id="OMO64622">
    <property type="protein sequence ID" value="OMO64622"/>
    <property type="gene ID" value="CCACVL1_21631"/>
</dbReference>
<dbReference type="Proteomes" id="UP000188268">
    <property type="component" value="Unassembled WGS sequence"/>
</dbReference>
<dbReference type="AlphaFoldDB" id="A0A1R3H2P7"/>
<accession>A0A1R3H2P7</accession>
<evidence type="ECO:0000313" key="2">
    <source>
        <dbReference type="EMBL" id="OMO64622.1"/>
    </source>
</evidence>